<proteinExistence type="predicted"/>
<dbReference type="HOGENOM" id="CLU_1704571_0_0_1"/>
<dbReference type="InParanoid" id="K2RCQ6"/>
<evidence type="ECO:0000313" key="1">
    <source>
        <dbReference type="EMBL" id="EKG10687.1"/>
    </source>
</evidence>
<reference evidence="1 2" key="1">
    <citation type="journal article" date="2012" name="BMC Genomics">
        <title>Tools to kill: Genome of one of the most destructive plant pathogenic fungi Macrophomina phaseolina.</title>
        <authorList>
            <person name="Islam M.S."/>
            <person name="Haque M.S."/>
            <person name="Islam M.M."/>
            <person name="Emdad E.M."/>
            <person name="Halim A."/>
            <person name="Hossen Q.M.M."/>
            <person name="Hossain M.Z."/>
            <person name="Ahmed B."/>
            <person name="Rahim S."/>
            <person name="Rahman M.S."/>
            <person name="Alam M.M."/>
            <person name="Hou S."/>
            <person name="Wan X."/>
            <person name="Saito J.A."/>
            <person name="Alam M."/>
        </authorList>
    </citation>
    <scope>NUCLEOTIDE SEQUENCE [LARGE SCALE GENOMIC DNA]</scope>
    <source>
        <strain evidence="1 2">MS6</strain>
    </source>
</reference>
<name>K2RCQ6_MACPH</name>
<accession>K2RCQ6</accession>
<gene>
    <name evidence="1" type="ORF">MPH_12171</name>
</gene>
<organism evidence="1 2">
    <name type="scientific">Macrophomina phaseolina (strain MS6)</name>
    <name type="common">Charcoal rot fungus</name>
    <dbReference type="NCBI Taxonomy" id="1126212"/>
    <lineage>
        <taxon>Eukaryota</taxon>
        <taxon>Fungi</taxon>
        <taxon>Dikarya</taxon>
        <taxon>Ascomycota</taxon>
        <taxon>Pezizomycotina</taxon>
        <taxon>Dothideomycetes</taxon>
        <taxon>Dothideomycetes incertae sedis</taxon>
        <taxon>Botryosphaeriales</taxon>
        <taxon>Botryosphaeriaceae</taxon>
        <taxon>Macrophomina</taxon>
    </lineage>
</organism>
<comment type="caution">
    <text evidence="1">The sequence shown here is derived from an EMBL/GenBank/DDBJ whole genome shotgun (WGS) entry which is preliminary data.</text>
</comment>
<dbReference type="Proteomes" id="UP000007129">
    <property type="component" value="Unassembled WGS sequence"/>
</dbReference>
<dbReference type="AlphaFoldDB" id="K2RCQ6"/>
<protein>
    <submittedName>
        <fullName evidence="1">Uncharacterized protein</fullName>
    </submittedName>
</protein>
<evidence type="ECO:0000313" key="2">
    <source>
        <dbReference type="Proteomes" id="UP000007129"/>
    </source>
</evidence>
<sequence length="154" mass="17034">MSGWLESPSCVGMTVCGGRAGDDWRRSGCRVGQHLLRRFTEHPRSAVCKLRRCTNRWGILPSWCKYAYALFGRVQALAGVCNNDPIIQQSSFPGSLKQPYECKHPEEQDEAHTGVAVSTPATELTEYTKMAFSTSLCSICVAWLIHIVTLPSGL</sequence>
<dbReference type="EMBL" id="AHHD01000505">
    <property type="protein sequence ID" value="EKG10687.1"/>
    <property type="molecule type" value="Genomic_DNA"/>
</dbReference>
<dbReference type="VEuPathDB" id="FungiDB:MPH_12171"/>